<accession>A0A6N1VG10</accession>
<keyword evidence="3" id="KW-1185">Reference proteome</keyword>
<dbReference type="AlphaFoldDB" id="A0A6N1VG10"/>
<evidence type="ECO:0000313" key="3">
    <source>
        <dbReference type="Proteomes" id="UP000509367"/>
    </source>
</evidence>
<dbReference type="GO" id="GO:0043165">
    <property type="term" value="P:Gram-negative-bacterium-type cell outer membrane assembly"/>
    <property type="evidence" value="ECO:0007669"/>
    <property type="project" value="InterPro"/>
</dbReference>
<gene>
    <name evidence="2" type="ORF">HTY61_15975</name>
</gene>
<dbReference type="GO" id="GO:0019867">
    <property type="term" value="C:outer membrane"/>
    <property type="evidence" value="ECO:0007669"/>
    <property type="project" value="InterPro"/>
</dbReference>
<sequence length="177" mass="18460">MKRTIARLALAALAASLLAGCTIQPLYAPAPRSDARQGSALAAIDIKPVNERVDQELRNHLIFLLSGGAGQPSDAAYELTLDASARSAGALLSQSSTSDGEPTARTVTVTASYDLVRIADGSTVSSRNATASASFDVSLQEFANIRAERDAENRAAREVAEQLHALIAADLKRAGAI</sequence>
<dbReference type="InterPro" id="IPR007485">
    <property type="entry name" value="LPS_assembly_LptE"/>
</dbReference>
<dbReference type="KEGG" id="orm:HTY61_15975"/>
<dbReference type="PROSITE" id="PS51257">
    <property type="entry name" value="PROKAR_LIPOPROTEIN"/>
    <property type="match status" value="1"/>
</dbReference>
<dbReference type="EMBL" id="CP054836">
    <property type="protein sequence ID" value="QKV19841.1"/>
    <property type="molecule type" value="Genomic_DNA"/>
</dbReference>
<keyword evidence="1" id="KW-0732">Signal</keyword>
<feature type="chain" id="PRO_5027032637" description="LPS-assembly lipoprotein" evidence="1">
    <location>
        <begin position="20"/>
        <end position="177"/>
    </location>
</feature>
<reference evidence="2 3" key="1">
    <citation type="submission" date="2020-06" db="EMBL/GenBank/DDBJ databases">
        <title>Oricola thermophila sp. nov. isolated from a tidal sediments.</title>
        <authorList>
            <person name="Kwon K.K."/>
            <person name="Yang S.-H."/>
            <person name="Park M.-J."/>
        </authorList>
    </citation>
    <scope>NUCLEOTIDE SEQUENCE [LARGE SCALE GENOMIC DNA]</scope>
    <source>
        <strain evidence="2 3">MEBiC13590</strain>
    </source>
</reference>
<dbReference type="Gene3D" id="3.30.160.150">
    <property type="entry name" value="Lipoprotein like domain"/>
    <property type="match status" value="1"/>
</dbReference>
<evidence type="ECO:0000256" key="1">
    <source>
        <dbReference type="SAM" id="SignalP"/>
    </source>
</evidence>
<dbReference type="Pfam" id="PF04390">
    <property type="entry name" value="LptE"/>
    <property type="match status" value="1"/>
</dbReference>
<feature type="signal peptide" evidence="1">
    <location>
        <begin position="1"/>
        <end position="19"/>
    </location>
</feature>
<dbReference type="RefSeq" id="WP_175277732.1">
    <property type="nucleotide sequence ID" value="NZ_CP054836.1"/>
</dbReference>
<evidence type="ECO:0008006" key="4">
    <source>
        <dbReference type="Google" id="ProtNLM"/>
    </source>
</evidence>
<protein>
    <recommendedName>
        <fullName evidence="4">LPS-assembly lipoprotein</fullName>
    </recommendedName>
</protein>
<proteinExistence type="predicted"/>
<name>A0A6N1VG10_9HYPH</name>
<organism evidence="2 3">
    <name type="scientific">Oricola thermophila</name>
    <dbReference type="NCBI Taxonomy" id="2742145"/>
    <lineage>
        <taxon>Bacteria</taxon>
        <taxon>Pseudomonadati</taxon>
        <taxon>Pseudomonadota</taxon>
        <taxon>Alphaproteobacteria</taxon>
        <taxon>Hyphomicrobiales</taxon>
        <taxon>Ahrensiaceae</taxon>
        <taxon>Oricola</taxon>
    </lineage>
</organism>
<dbReference type="Proteomes" id="UP000509367">
    <property type="component" value="Chromosome"/>
</dbReference>
<evidence type="ECO:0000313" key="2">
    <source>
        <dbReference type="EMBL" id="QKV19841.1"/>
    </source>
</evidence>